<evidence type="ECO:0000313" key="2">
    <source>
        <dbReference type="Proteomes" id="UP000275356"/>
    </source>
</evidence>
<proteinExistence type="predicted"/>
<dbReference type="AlphaFoldDB" id="A0A3N2D7N3"/>
<dbReference type="EMBL" id="RKHQ01000001">
    <property type="protein sequence ID" value="ROR95806.1"/>
    <property type="molecule type" value="Genomic_DNA"/>
</dbReference>
<dbReference type="Proteomes" id="UP000275356">
    <property type="component" value="Unassembled WGS sequence"/>
</dbReference>
<gene>
    <name evidence="1" type="ORF">EDD28_0368</name>
</gene>
<reference evidence="1 2" key="1">
    <citation type="submission" date="2018-11" db="EMBL/GenBank/DDBJ databases">
        <title>Sequencing the genomes of 1000 actinobacteria strains.</title>
        <authorList>
            <person name="Klenk H.-P."/>
        </authorList>
    </citation>
    <scope>NUCLEOTIDE SEQUENCE [LARGE SCALE GENOMIC DNA]</scope>
    <source>
        <strain evidence="1 2">DSM 13521</strain>
    </source>
</reference>
<keyword evidence="2" id="KW-1185">Reference proteome</keyword>
<organism evidence="1 2">
    <name type="scientific">Salana multivorans</name>
    <dbReference type="NCBI Taxonomy" id="120377"/>
    <lineage>
        <taxon>Bacteria</taxon>
        <taxon>Bacillati</taxon>
        <taxon>Actinomycetota</taxon>
        <taxon>Actinomycetes</taxon>
        <taxon>Micrococcales</taxon>
        <taxon>Beutenbergiaceae</taxon>
        <taxon>Salana</taxon>
    </lineage>
</organism>
<protein>
    <submittedName>
        <fullName evidence="1">Uncharacterized protein</fullName>
    </submittedName>
</protein>
<accession>A0A3N2D7N3</accession>
<comment type="caution">
    <text evidence="1">The sequence shown here is derived from an EMBL/GenBank/DDBJ whole genome shotgun (WGS) entry which is preliminary data.</text>
</comment>
<sequence length="323" mass="34025">MLGDPVEVSADGSVVHAVEAGRVRLGFAGDGLVEISLERPPSEGLPEGGIRAFLEVLGEPDGGAACRAVAALAGGTARRWAVSSGFLRRLIAFDGGVELQVEDARVLSSRIRLVNEAGGGVYRHAGGLLVGVPRSPSRDDLHRALGPPAATSGSVELHRRGGCDLVVEYGPGAAGGIAREMTAVPTGTSVSHGIHRWRSGEFALFLDVLGLEESHPLVGQVRNLAGVRLGVHGGVVAEVVIGDAGHRTERLAAFVDGMPGEPTRTDVPFGRPSYVGDRDDLRDFDQGWIHVHAADGTSISTITISREAPRALDAHRWTWHRDR</sequence>
<evidence type="ECO:0000313" key="1">
    <source>
        <dbReference type="EMBL" id="ROR95806.1"/>
    </source>
</evidence>
<name>A0A3N2D7N3_9MICO</name>